<feature type="transmembrane region" description="Helical" evidence="1">
    <location>
        <begin position="103"/>
        <end position="120"/>
    </location>
</feature>
<keyword evidence="1" id="KW-0472">Membrane</keyword>
<dbReference type="EMBL" id="WEGI01000004">
    <property type="protein sequence ID" value="MQY26396.1"/>
    <property type="molecule type" value="Genomic_DNA"/>
</dbReference>
<gene>
    <name evidence="2" type="ORF">NRB56_19630</name>
</gene>
<accession>A0A7K0DKU3</accession>
<dbReference type="Proteomes" id="UP000431401">
    <property type="component" value="Unassembled WGS sequence"/>
</dbReference>
<sequence length="122" mass="12555">MTSAVPLLPMVLATVVLLAAGVRWPRLTPVAVLAVVGALLVARGGVIEYAAGGLGATAYLVVVHRIRSSVRPAPADRAAVVVGAVSFTLVAAAVLLMPVHLRWIPVLAPFTALALVVVPVRR</sequence>
<protein>
    <submittedName>
        <fullName evidence="2">Uncharacterized protein</fullName>
    </submittedName>
</protein>
<keyword evidence="1" id="KW-1133">Transmembrane helix</keyword>
<evidence type="ECO:0000313" key="3">
    <source>
        <dbReference type="Proteomes" id="UP000431401"/>
    </source>
</evidence>
<dbReference type="AlphaFoldDB" id="A0A7K0DKU3"/>
<feature type="transmembrane region" description="Helical" evidence="1">
    <location>
        <begin position="78"/>
        <end position="97"/>
    </location>
</feature>
<keyword evidence="3" id="KW-1185">Reference proteome</keyword>
<evidence type="ECO:0000313" key="2">
    <source>
        <dbReference type="EMBL" id="MQY26396.1"/>
    </source>
</evidence>
<feature type="transmembrane region" description="Helical" evidence="1">
    <location>
        <begin position="29"/>
        <end position="62"/>
    </location>
</feature>
<name>A0A7K0DKU3_9NOCA</name>
<keyword evidence="1" id="KW-0812">Transmembrane</keyword>
<comment type="caution">
    <text evidence="2">The sequence shown here is derived from an EMBL/GenBank/DDBJ whole genome shotgun (WGS) entry which is preliminary data.</text>
</comment>
<organism evidence="2 3">
    <name type="scientific">Nocardia aurantia</name>
    <dbReference type="NCBI Taxonomy" id="2585199"/>
    <lineage>
        <taxon>Bacteria</taxon>
        <taxon>Bacillati</taxon>
        <taxon>Actinomycetota</taxon>
        <taxon>Actinomycetes</taxon>
        <taxon>Mycobacteriales</taxon>
        <taxon>Nocardiaceae</taxon>
        <taxon>Nocardia</taxon>
    </lineage>
</organism>
<reference evidence="2 3" key="1">
    <citation type="submission" date="2019-10" db="EMBL/GenBank/DDBJ databases">
        <title>Nocardia macrotermitis sp. nov. and Nocardia aurantia sp. nov., isolated from the gut of fungus growing-termite Macrotermes natalensis.</title>
        <authorList>
            <person name="Benndorf R."/>
            <person name="Schwitalla J."/>
            <person name="Martin K."/>
            <person name="De Beer W."/>
            <person name="Kaster A.-K."/>
            <person name="Vollmers J."/>
            <person name="Poulsen M."/>
            <person name="Beemelmanns C."/>
        </authorList>
    </citation>
    <scope>NUCLEOTIDE SEQUENCE [LARGE SCALE GENOMIC DNA]</scope>
    <source>
        <strain evidence="2 3">RB56</strain>
    </source>
</reference>
<proteinExistence type="predicted"/>
<evidence type="ECO:0000256" key="1">
    <source>
        <dbReference type="SAM" id="Phobius"/>
    </source>
</evidence>